<keyword evidence="1" id="KW-0175">Coiled coil</keyword>
<dbReference type="Pfam" id="PF16064">
    <property type="entry name" value="DUF4806"/>
    <property type="match status" value="1"/>
</dbReference>
<accession>A0A6P8Z5K0</accession>
<keyword evidence="3" id="KW-1185">Reference proteome</keyword>
<feature type="domain" description="DUF4806" evidence="2">
    <location>
        <begin position="104"/>
        <end position="181"/>
    </location>
</feature>
<sequence length="223" mass="25034">MSDSPARKIQRLEFLNTDTKSCKCGETIERLEKIISDLTEQVSSSRVETKEALEKVVDEVRTLKAEQKVMEKKIEILVEASSEQTASIKGMTKDHGQMQKLACQFPIQTVDDLIEVNSNINIANRELYIHAIKNLILNGGILKNLKNILANEVVLAYNVDGVQRKASLRKDDNFFGVMIDAITAVGGIGPAEEQLRKALQLQKKRYFKNSCCLKAIKEQTPIE</sequence>
<dbReference type="RefSeq" id="XP_034111937.2">
    <property type="nucleotide sequence ID" value="XM_034256046.2"/>
</dbReference>
<dbReference type="AlphaFoldDB" id="A0A6P8Z5K0"/>
<evidence type="ECO:0000259" key="2">
    <source>
        <dbReference type="Pfam" id="PF16064"/>
    </source>
</evidence>
<reference evidence="4" key="1">
    <citation type="submission" date="2025-08" db="UniProtKB">
        <authorList>
            <consortium name="RefSeq"/>
        </authorList>
    </citation>
    <scope>IDENTIFICATION</scope>
    <source>
        <strain evidence="4">15112-1751.03</strain>
        <tissue evidence="4">Whole Adult</tissue>
    </source>
</reference>
<evidence type="ECO:0000256" key="1">
    <source>
        <dbReference type="SAM" id="Coils"/>
    </source>
</evidence>
<dbReference type="OrthoDB" id="8032802at2759"/>
<name>A0A6P8Z5K0_DROAB</name>
<proteinExistence type="predicted"/>
<dbReference type="GeneID" id="117573121"/>
<feature type="coiled-coil region" evidence="1">
    <location>
        <begin position="28"/>
        <end position="73"/>
    </location>
</feature>
<evidence type="ECO:0000313" key="4">
    <source>
        <dbReference type="RefSeq" id="XP_034111937.2"/>
    </source>
</evidence>
<dbReference type="Proteomes" id="UP000515160">
    <property type="component" value="Chromosome 2R"/>
</dbReference>
<gene>
    <name evidence="4" type="primary">LOC117573121</name>
</gene>
<protein>
    <submittedName>
        <fullName evidence="4">Uncharacterized protein LOC117573121</fullName>
    </submittedName>
</protein>
<organism evidence="3 4">
    <name type="scientific">Drosophila albomicans</name>
    <name type="common">Fruit fly</name>
    <dbReference type="NCBI Taxonomy" id="7291"/>
    <lineage>
        <taxon>Eukaryota</taxon>
        <taxon>Metazoa</taxon>
        <taxon>Ecdysozoa</taxon>
        <taxon>Arthropoda</taxon>
        <taxon>Hexapoda</taxon>
        <taxon>Insecta</taxon>
        <taxon>Pterygota</taxon>
        <taxon>Neoptera</taxon>
        <taxon>Endopterygota</taxon>
        <taxon>Diptera</taxon>
        <taxon>Brachycera</taxon>
        <taxon>Muscomorpha</taxon>
        <taxon>Ephydroidea</taxon>
        <taxon>Drosophilidae</taxon>
        <taxon>Drosophila</taxon>
    </lineage>
</organism>
<evidence type="ECO:0000313" key="3">
    <source>
        <dbReference type="Proteomes" id="UP000515160"/>
    </source>
</evidence>
<dbReference type="InterPro" id="IPR032071">
    <property type="entry name" value="DUF4806"/>
</dbReference>